<dbReference type="Proteomes" id="UP000185783">
    <property type="component" value="Unassembled WGS sequence"/>
</dbReference>
<protein>
    <submittedName>
        <fullName evidence="2">Uncharacterized protein</fullName>
    </submittedName>
</protein>
<dbReference type="RefSeq" id="WP_028481333.1">
    <property type="nucleotide sequence ID" value="NZ_LVVZ01000010.1"/>
</dbReference>
<feature type="chain" id="PRO_5010572476" evidence="1">
    <location>
        <begin position="21"/>
        <end position="80"/>
    </location>
</feature>
<organism evidence="2 3">
    <name type="scientific">Pseudovibrio exalbescens</name>
    <dbReference type="NCBI Taxonomy" id="197461"/>
    <lineage>
        <taxon>Bacteria</taxon>
        <taxon>Pseudomonadati</taxon>
        <taxon>Pseudomonadota</taxon>
        <taxon>Alphaproteobacteria</taxon>
        <taxon>Hyphomicrobiales</taxon>
        <taxon>Stappiaceae</taxon>
        <taxon>Pseudovibrio</taxon>
    </lineage>
</organism>
<reference evidence="2 3" key="1">
    <citation type="submission" date="2016-03" db="EMBL/GenBank/DDBJ databases">
        <title>Genome sequence of Nesiotobacter sp. nov., a moderately halophilic alphaproteobacterium isolated from the Yellow Sea, China.</title>
        <authorList>
            <person name="Zhang G."/>
            <person name="Zhang R."/>
        </authorList>
    </citation>
    <scope>NUCLEOTIDE SEQUENCE [LARGE SCALE GENOMIC DNA]</scope>
    <source>
        <strain evidence="2 3">WB1-6</strain>
    </source>
</reference>
<evidence type="ECO:0000256" key="1">
    <source>
        <dbReference type="SAM" id="SignalP"/>
    </source>
</evidence>
<evidence type="ECO:0000313" key="3">
    <source>
        <dbReference type="Proteomes" id="UP000185783"/>
    </source>
</evidence>
<comment type="caution">
    <text evidence="2">The sequence shown here is derived from an EMBL/GenBank/DDBJ whole genome shotgun (WGS) entry which is preliminary data.</text>
</comment>
<dbReference type="AlphaFoldDB" id="A0A1U7JJ94"/>
<accession>A0A1U7JJ94</accession>
<sequence>MKIIALGLLACSIGSTTLTAGELQPFPKPKSHLKELAPAKTDGLKPVPAASSLKEHDAPCCDLKEWPQLKNRRGLIPFEV</sequence>
<keyword evidence="1" id="KW-0732">Signal</keyword>
<dbReference type="EMBL" id="LVVZ01000010">
    <property type="protein sequence ID" value="OKL44820.1"/>
    <property type="molecule type" value="Genomic_DNA"/>
</dbReference>
<proteinExistence type="predicted"/>
<feature type="signal peptide" evidence="1">
    <location>
        <begin position="1"/>
        <end position="20"/>
    </location>
</feature>
<gene>
    <name evidence="2" type="ORF">A3843_05835</name>
</gene>
<keyword evidence="3" id="KW-1185">Reference proteome</keyword>
<name>A0A1U7JJ94_9HYPH</name>
<evidence type="ECO:0000313" key="2">
    <source>
        <dbReference type="EMBL" id="OKL44820.1"/>
    </source>
</evidence>